<dbReference type="Gene3D" id="3.40.630.30">
    <property type="match status" value="1"/>
</dbReference>
<dbReference type="GO" id="GO:0016410">
    <property type="term" value="F:N-acyltransferase activity"/>
    <property type="evidence" value="ECO:0007669"/>
    <property type="project" value="TreeGrafter"/>
</dbReference>
<feature type="domain" description="Acyltransferase MbtK/IucB-like conserved" evidence="3">
    <location>
        <begin position="260"/>
        <end position="309"/>
    </location>
</feature>
<dbReference type="SUPFAM" id="SSF55729">
    <property type="entry name" value="Acyl-CoA N-acyltransferases (Nat)"/>
    <property type="match status" value="1"/>
</dbReference>
<comment type="caution">
    <text evidence="4">The sequence shown here is derived from an EMBL/GenBank/DDBJ whole genome shotgun (WGS) entry which is preliminary data.</text>
</comment>
<evidence type="ECO:0000313" key="4">
    <source>
        <dbReference type="EMBL" id="CAK3966739.1"/>
    </source>
</evidence>
<feature type="region of interest" description="Disordered" evidence="2">
    <location>
        <begin position="68"/>
        <end position="88"/>
    </location>
</feature>
<evidence type="ECO:0000256" key="2">
    <source>
        <dbReference type="SAM" id="MobiDB-lite"/>
    </source>
</evidence>
<dbReference type="AlphaFoldDB" id="A0AAI8YWU2"/>
<reference evidence="4" key="1">
    <citation type="submission" date="2023-11" db="EMBL/GenBank/DDBJ databases">
        <authorList>
            <person name="Alioto T."/>
            <person name="Alioto T."/>
            <person name="Gomez Garrido J."/>
        </authorList>
    </citation>
    <scope>NUCLEOTIDE SEQUENCE</scope>
</reference>
<organism evidence="4 5">
    <name type="scientific">Lecanosticta acicola</name>
    <dbReference type="NCBI Taxonomy" id="111012"/>
    <lineage>
        <taxon>Eukaryota</taxon>
        <taxon>Fungi</taxon>
        <taxon>Dikarya</taxon>
        <taxon>Ascomycota</taxon>
        <taxon>Pezizomycotina</taxon>
        <taxon>Dothideomycetes</taxon>
        <taxon>Dothideomycetidae</taxon>
        <taxon>Mycosphaerellales</taxon>
        <taxon>Mycosphaerellaceae</taxon>
        <taxon>Lecanosticta</taxon>
    </lineage>
</organism>
<dbReference type="EMBL" id="CAVMBE010000017">
    <property type="protein sequence ID" value="CAK3966739.1"/>
    <property type="molecule type" value="Genomic_DNA"/>
</dbReference>
<gene>
    <name evidence="4" type="ORF">LECACI_7A003523</name>
</gene>
<evidence type="ECO:0000259" key="3">
    <source>
        <dbReference type="SMART" id="SM01006"/>
    </source>
</evidence>
<dbReference type="PANTHER" id="PTHR31438">
    <property type="entry name" value="LYSINE N-ACYLTRANSFERASE C17G9.06C-RELATED"/>
    <property type="match status" value="1"/>
</dbReference>
<comment type="similarity">
    <text evidence="1">Belongs to the lysine N-acyltransferase MbtK family.</text>
</comment>
<name>A0AAI8YWU2_9PEZI</name>
<dbReference type="GO" id="GO:0019290">
    <property type="term" value="P:siderophore biosynthetic process"/>
    <property type="evidence" value="ECO:0007669"/>
    <property type="project" value="InterPro"/>
</dbReference>
<dbReference type="Pfam" id="PF13523">
    <property type="entry name" value="Acetyltransf_8"/>
    <property type="match status" value="1"/>
</dbReference>
<dbReference type="InterPro" id="IPR016181">
    <property type="entry name" value="Acyl_CoA_acyltransferase"/>
</dbReference>
<evidence type="ECO:0000256" key="1">
    <source>
        <dbReference type="ARBA" id="ARBA00009893"/>
    </source>
</evidence>
<dbReference type="PANTHER" id="PTHR31438:SF7">
    <property type="entry name" value="ACYLTRANSFERASE MBTK_IUCB-LIKE CONSERVED DOMAIN-CONTAINING PROTEIN"/>
    <property type="match status" value="1"/>
</dbReference>
<keyword evidence="5" id="KW-1185">Reference proteome</keyword>
<dbReference type="SMART" id="SM01006">
    <property type="entry name" value="AlcB"/>
    <property type="match status" value="1"/>
</dbReference>
<dbReference type="InterPro" id="IPR019432">
    <property type="entry name" value="Acyltransferase_MbtK/IucB-like"/>
</dbReference>
<evidence type="ECO:0000313" key="5">
    <source>
        <dbReference type="Proteomes" id="UP001296104"/>
    </source>
</evidence>
<proteinExistence type="inferred from homology"/>
<protein>
    <recommendedName>
        <fullName evidence="3">Acyltransferase MbtK/IucB-like conserved domain-containing protein</fullName>
    </recommendedName>
</protein>
<sequence length="450" mass="51503">MSSLSLPATIRLPHPYLTTYRIHEVSNSHAPTRYGTKLLQIKHEPRTSGTPTQKDGQAAPEQLHSDVSFSNPAQDQRQDQLPPESNNFFWGRVRRAPKSDVVWNEPHAPTVAQAWLIVYALFSLRPELEYFRLGLVGVGSKKLAEDLKLVHLACQHPLPESKTSTDPEAYTDELVLLRSTFWQGAGSPFGPRPVWAPTTNAVSGKTLSSYPLHPVDFTATCKFPHERVHAVHPRRPQKPQGGSIIYSRYIPHLDQHFSIFALDYQNDEHLRLFNQWQNDPFVAAGWDQTGTLEQHREYLQKLHEDPHVITVLAKFDDTWFSYHELYWGREDHFGVYCHAGDYDRGRHSLVGDTRFRGPHRVSAWWSSIIHFLFLDEPRTQVVIGEPRVTNTVSISYDLMTGFSTTKHVDLTHKRSAAQKLGRERFFQLCPFHFEGTTNVGGTNIKLFSKL</sequence>
<accession>A0AAI8YWU2</accession>
<dbReference type="Proteomes" id="UP001296104">
    <property type="component" value="Unassembled WGS sequence"/>
</dbReference>